<evidence type="ECO:0000256" key="1">
    <source>
        <dbReference type="SAM" id="Phobius"/>
    </source>
</evidence>
<keyword evidence="4" id="KW-1185">Reference proteome</keyword>
<dbReference type="EMBL" id="CAJRAF010000001">
    <property type="protein sequence ID" value="CAG4994642.1"/>
    <property type="molecule type" value="Genomic_DNA"/>
</dbReference>
<name>A0A916N3E3_9BACT</name>
<protein>
    <recommendedName>
        <fullName evidence="2">FecR protein domain-containing protein</fullName>
    </recommendedName>
</protein>
<gene>
    <name evidence="3" type="ORF">DYBT9275_01436</name>
</gene>
<comment type="caution">
    <text evidence="3">The sequence shown here is derived from an EMBL/GenBank/DDBJ whole genome shotgun (WGS) entry which is preliminary data.</text>
</comment>
<dbReference type="Pfam" id="PF04773">
    <property type="entry name" value="FecR"/>
    <property type="match status" value="1"/>
</dbReference>
<keyword evidence="1" id="KW-0812">Transmembrane</keyword>
<keyword evidence="1" id="KW-1133">Transmembrane helix</keyword>
<feature type="domain" description="FecR protein" evidence="2">
    <location>
        <begin position="126"/>
        <end position="220"/>
    </location>
</feature>
<dbReference type="GO" id="GO:0016989">
    <property type="term" value="F:sigma factor antagonist activity"/>
    <property type="evidence" value="ECO:0007669"/>
    <property type="project" value="TreeGrafter"/>
</dbReference>
<reference evidence="3" key="1">
    <citation type="submission" date="2021-04" db="EMBL/GenBank/DDBJ databases">
        <authorList>
            <person name="Rodrigo-Torres L."/>
            <person name="Arahal R. D."/>
            <person name="Lucena T."/>
        </authorList>
    </citation>
    <scope>NUCLEOTIDE SEQUENCE</scope>
    <source>
        <strain evidence="3">CECT 9275</strain>
    </source>
</reference>
<evidence type="ECO:0000313" key="3">
    <source>
        <dbReference type="EMBL" id="CAG4994642.1"/>
    </source>
</evidence>
<organism evidence="3 4">
    <name type="scientific">Dyadobacter helix</name>
    <dbReference type="NCBI Taxonomy" id="2822344"/>
    <lineage>
        <taxon>Bacteria</taxon>
        <taxon>Pseudomonadati</taxon>
        <taxon>Bacteroidota</taxon>
        <taxon>Cytophagia</taxon>
        <taxon>Cytophagales</taxon>
        <taxon>Spirosomataceae</taxon>
        <taxon>Dyadobacter</taxon>
    </lineage>
</organism>
<dbReference type="RefSeq" id="WP_215238084.1">
    <property type="nucleotide sequence ID" value="NZ_CAJRAF010000001.1"/>
</dbReference>
<evidence type="ECO:0000313" key="4">
    <source>
        <dbReference type="Proteomes" id="UP000680038"/>
    </source>
</evidence>
<accession>A0A916N3E3</accession>
<dbReference type="PANTHER" id="PTHR30273">
    <property type="entry name" value="PERIPLASMIC SIGNAL SENSOR AND SIGMA FACTOR ACTIVATOR FECR-RELATED"/>
    <property type="match status" value="1"/>
</dbReference>
<dbReference type="InterPro" id="IPR012373">
    <property type="entry name" value="Ferrdict_sens_TM"/>
</dbReference>
<sequence>MKISKELVLLYFNNQCSVSQERQVVQWLAASVENTKQAMRWIDELTDEEEKLFLKMVLSSKDVWKETMSQIEENKPIEAKRSGKPGKIRILISNWLHHTYRNAALLAGVLMLIFAYYVYQKSRFADISTKMGEVKEHTLPDGSEIRLGSNSHVRYYYHQRNGERKLWLSGTARFHIKTVGNQPGFQLYLSGYDHIEAREAKIEVTETGPKCRISLLSGAAQLLTARRGKMERIDLKLHQPVEMERL</sequence>
<dbReference type="AlphaFoldDB" id="A0A916N3E3"/>
<dbReference type="InterPro" id="IPR006860">
    <property type="entry name" value="FecR"/>
</dbReference>
<proteinExistence type="predicted"/>
<dbReference type="Gene3D" id="2.60.120.1440">
    <property type="match status" value="1"/>
</dbReference>
<feature type="transmembrane region" description="Helical" evidence="1">
    <location>
        <begin position="99"/>
        <end position="119"/>
    </location>
</feature>
<dbReference type="PANTHER" id="PTHR30273:SF2">
    <property type="entry name" value="PROTEIN FECR"/>
    <property type="match status" value="1"/>
</dbReference>
<dbReference type="Proteomes" id="UP000680038">
    <property type="component" value="Unassembled WGS sequence"/>
</dbReference>
<keyword evidence="1" id="KW-0472">Membrane</keyword>
<evidence type="ECO:0000259" key="2">
    <source>
        <dbReference type="Pfam" id="PF04773"/>
    </source>
</evidence>